<organism evidence="1 2">
    <name type="scientific">Medicago truncatula</name>
    <name type="common">Barrel medic</name>
    <name type="synonym">Medicago tribuloides</name>
    <dbReference type="NCBI Taxonomy" id="3880"/>
    <lineage>
        <taxon>Eukaryota</taxon>
        <taxon>Viridiplantae</taxon>
        <taxon>Streptophyta</taxon>
        <taxon>Embryophyta</taxon>
        <taxon>Tracheophyta</taxon>
        <taxon>Spermatophyta</taxon>
        <taxon>Magnoliopsida</taxon>
        <taxon>eudicotyledons</taxon>
        <taxon>Gunneridae</taxon>
        <taxon>Pentapetalae</taxon>
        <taxon>rosids</taxon>
        <taxon>fabids</taxon>
        <taxon>Fabales</taxon>
        <taxon>Fabaceae</taxon>
        <taxon>Papilionoideae</taxon>
        <taxon>50 kb inversion clade</taxon>
        <taxon>NPAAA clade</taxon>
        <taxon>Hologalegina</taxon>
        <taxon>IRL clade</taxon>
        <taxon>Trifolieae</taxon>
        <taxon>Medicago</taxon>
    </lineage>
</organism>
<name>A0A396I458_MEDTR</name>
<accession>A0A396I458</accession>
<protein>
    <submittedName>
        <fullName evidence="1">Uncharacterized protein</fullName>
    </submittedName>
</protein>
<sequence length="64" mass="7507">MHLYSFDANLWHIILLTDLLYQLLFVLHNSDSFLILVCQSNLIDYDCISLTSNLIQLQIRLHMG</sequence>
<dbReference type="Gramene" id="rna33214">
    <property type="protein sequence ID" value="RHN57637.1"/>
    <property type="gene ID" value="gene33214"/>
</dbReference>
<evidence type="ECO:0000313" key="2">
    <source>
        <dbReference type="Proteomes" id="UP000265566"/>
    </source>
</evidence>
<dbReference type="EMBL" id="PSQE01000005">
    <property type="protein sequence ID" value="RHN57637.1"/>
    <property type="molecule type" value="Genomic_DNA"/>
</dbReference>
<proteinExistence type="predicted"/>
<dbReference type="Proteomes" id="UP000265566">
    <property type="component" value="Chromosome 5"/>
</dbReference>
<dbReference type="AlphaFoldDB" id="A0A396I458"/>
<reference evidence="2" key="1">
    <citation type="journal article" date="2018" name="Nat. Plants">
        <title>Whole-genome landscape of Medicago truncatula symbiotic genes.</title>
        <authorList>
            <person name="Pecrix Y."/>
            <person name="Staton S.E."/>
            <person name="Sallet E."/>
            <person name="Lelandais-Briere C."/>
            <person name="Moreau S."/>
            <person name="Carrere S."/>
            <person name="Blein T."/>
            <person name="Jardinaud M.F."/>
            <person name="Latrasse D."/>
            <person name="Zouine M."/>
            <person name="Zahm M."/>
            <person name="Kreplak J."/>
            <person name="Mayjonade B."/>
            <person name="Satge C."/>
            <person name="Perez M."/>
            <person name="Cauet S."/>
            <person name="Marande W."/>
            <person name="Chantry-Darmon C."/>
            <person name="Lopez-Roques C."/>
            <person name="Bouchez O."/>
            <person name="Berard A."/>
            <person name="Debelle F."/>
            <person name="Munos S."/>
            <person name="Bendahmane A."/>
            <person name="Berges H."/>
            <person name="Niebel A."/>
            <person name="Buitink J."/>
            <person name="Frugier F."/>
            <person name="Benhamed M."/>
            <person name="Crespi M."/>
            <person name="Gouzy J."/>
            <person name="Gamas P."/>
        </authorList>
    </citation>
    <scope>NUCLEOTIDE SEQUENCE [LARGE SCALE GENOMIC DNA]</scope>
    <source>
        <strain evidence="2">cv. Jemalong A17</strain>
    </source>
</reference>
<gene>
    <name evidence="1" type="ORF">MtrunA17_Chr5g0442611</name>
</gene>
<comment type="caution">
    <text evidence="1">The sequence shown here is derived from an EMBL/GenBank/DDBJ whole genome shotgun (WGS) entry which is preliminary data.</text>
</comment>
<evidence type="ECO:0000313" key="1">
    <source>
        <dbReference type="EMBL" id="RHN57637.1"/>
    </source>
</evidence>